<dbReference type="InterPro" id="IPR008929">
    <property type="entry name" value="Chondroitin_lyas"/>
</dbReference>
<dbReference type="SUPFAM" id="SSF48230">
    <property type="entry name" value="Chondroitin AC/alginate lyase"/>
    <property type="match status" value="1"/>
</dbReference>
<feature type="signal peptide" evidence="1">
    <location>
        <begin position="1"/>
        <end position="22"/>
    </location>
</feature>
<evidence type="ECO:0000256" key="1">
    <source>
        <dbReference type="SAM" id="SignalP"/>
    </source>
</evidence>
<keyword evidence="1" id="KW-0732">Signal</keyword>
<accession>A0ABX6TD20</accession>
<keyword evidence="3" id="KW-1185">Reference proteome</keyword>
<proteinExistence type="predicted"/>
<keyword evidence="2" id="KW-0456">Lyase</keyword>
<dbReference type="RefSeq" id="WP_190326141.1">
    <property type="nucleotide sequence ID" value="NZ_CP061171.1"/>
</dbReference>
<name>A0ABX6TD20_9SPHI</name>
<feature type="chain" id="PRO_5045226168" evidence="1">
    <location>
        <begin position="23"/>
        <end position="164"/>
    </location>
</feature>
<organism evidence="2 3">
    <name type="scientific">Pedobacter riviphilus</name>
    <dbReference type="NCBI Taxonomy" id="2766984"/>
    <lineage>
        <taxon>Bacteria</taxon>
        <taxon>Pseudomonadati</taxon>
        <taxon>Bacteroidota</taxon>
        <taxon>Sphingobacteriia</taxon>
        <taxon>Sphingobacteriales</taxon>
        <taxon>Sphingobacteriaceae</taxon>
        <taxon>Pedobacter</taxon>
    </lineage>
</organism>
<sequence>MMNKYFFILLLFILSVCFSARSQTFVHPGAPLSASDLSILKAHIRAGDYPWKQAYDVMAADGKAQLTYTYQAFATVTRSPDLNLYRWRNDMTAAFYLSLMWYFTENEAYAAKARDILIAWATTQTEFGGQLGNLDLGIMPMPMGARLLSSAAAGVVGRRRTQQP</sequence>
<protein>
    <submittedName>
        <fullName evidence="2">Alginate lyase family protein</fullName>
    </submittedName>
</protein>
<reference evidence="2 3" key="1">
    <citation type="submission" date="2020-09" db="EMBL/GenBank/DDBJ databases">
        <title>Pedobacter sp. SW-16 isolated from soil near Yeocheon.</title>
        <authorList>
            <person name="Im H.S."/>
            <person name="Joung Y."/>
            <person name="Lee S.-S."/>
        </authorList>
    </citation>
    <scope>NUCLEOTIDE SEQUENCE [LARGE SCALE GENOMIC DNA]</scope>
    <source>
        <strain evidence="2 3">SW-16</strain>
    </source>
</reference>
<gene>
    <name evidence="2" type="ORF">H9N25_12910</name>
</gene>
<evidence type="ECO:0000313" key="3">
    <source>
        <dbReference type="Proteomes" id="UP000516439"/>
    </source>
</evidence>
<evidence type="ECO:0000313" key="2">
    <source>
        <dbReference type="EMBL" id="QNR82888.1"/>
    </source>
</evidence>
<dbReference type="Proteomes" id="UP000516439">
    <property type="component" value="Chromosome"/>
</dbReference>
<dbReference type="GO" id="GO:0016829">
    <property type="term" value="F:lyase activity"/>
    <property type="evidence" value="ECO:0007669"/>
    <property type="project" value="UniProtKB-KW"/>
</dbReference>
<dbReference type="EMBL" id="CP061171">
    <property type="protein sequence ID" value="QNR82888.1"/>
    <property type="molecule type" value="Genomic_DNA"/>
</dbReference>
<dbReference type="Gene3D" id="1.50.10.100">
    <property type="entry name" value="Chondroitin AC/alginate lyase"/>
    <property type="match status" value="1"/>
</dbReference>